<evidence type="ECO:0000256" key="8">
    <source>
        <dbReference type="ARBA" id="ARBA00022777"/>
    </source>
</evidence>
<evidence type="ECO:0000259" key="13">
    <source>
        <dbReference type="PROSITE" id="PS50109"/>
    </source>
</evidence>
<evidence type="ECO:0000313" key="15">
    <source>
        <dbReference type="Proteomes" id="UP000249808"/>
    </source>
</evidence>
<dbReference type="InterPro" id="IPR036097">
    <property type="entry name" value="HisK_dim/P_sf"/>
</dbReference>
<dbReference type="EMBL" id="PZJH01000006">
    <property type="protein sequence ID" value="RAK43978.1"/>
    <property type="molecule type" value="Genomic_DNA"/>
</dbReference>
<evidence type="ECO:0000256" key="5">
    <source>
        <dbReference type="ARBA" id="ARBA00022553"/>
    </source>
</evidence>
<dbReference type="Pfam" id="PF00512">
    <property type="entry name" value="HisKA"/>
    <property type="match status" value="1"/>
</dbReference>
<dbReference type="InterPro" id="IPR036890">
    <property type="entry name" value="HATPase_C_sf"/>
</dbReference>
<evidence type="ECO:0000256" key="4">
    <source>
        <dbReference type="ARBA" id="ARBA00022475"/>
    </source>
</evidence>
<comment type="subcellular location">
    <subcellularLocation>
        <location evidence="2">Cell membrane</location>
        <topology evidence="2">Multi-pass membrane protein</topology>
    </subcellularLocation>
</comment>
<dbReference type="PANTHER" id="PTHR45453">
    <property type="entry name" value="PHOSPHATE REGULON SENSOR PROTEIN PHOR"/>
    <property type="match status" value="1"/>
</dbReference>
<keyword evidence="5" id="KW-0597">Phosphoprotein</keyword>
<dbReference type="SUPFAM" id="SSF55874">
    <property type="entry name" value="ATPase domain of HSP90 chaperone/DNA topoisomerase II/histidine kinase"/>
    <property type="match status" value="1"/>
</dbReference>
<dbReference type="SUPFAM" id="SSF47384">
    <property type="entry name" value="Homodimeric domain of signal transducing histidine kinase"/>
    <property type="match status" value="1"/>
</dbReference>
<dbReference type="SMART" id="SM00387">
    <property type="entry name" value="HATPase_c"/>
    <property type="match status" value="1"/>
</dbReference>
<dbReference type="PROSITE" id="PS50109">
    <property type="entry name" value="HIS_KIN"/>
    <property type="match status" value="1"/>
</dbReference>
<dbReference type="GO" id="GO:0005886">
    <property type="term" value="C:plasma membrane"/>
    <property type="evidence" value="ECO:0007669"/>
    <property type="project" value="UniProtKB-SubCell"/>
</dbReference>
<evidence type="ECO:0000256" key="12">
    <source>
        <dbReference type="SAM" id="Phobius"/>
    </source>
</evidence>
<dbReference type="Pfam" id="PF02518">
    <property type="entry name" value="HATPase_c"/>
    <property type="match status" value="1"/>
</dbReference>
<evidence type="ECO:0000256" key="10">
    <source>
        <dbReference type="ARBA" id="ARBA00023012"/>
    </source>
</evidence>
<evidence type="ECO:0000256" key="1">
    <source>
        <dbReference type="ARBA" id="ARBA00000085"/>
    </source>
</evidence>
<dbReference type="PRINTS" id="PR00344">
    <property type="entry name" value="BCTRLSENSOR"/>
</dbReference>
<reference evidence="14 15" key="1">
    <citation type="journal article" date="2018" name="Front. Microbiol.">
        <title>Description and Comparative Genomics of Macrococcus caseolyticus subsp. hominis subsp. nov., Macrococcus goetzii sp. nov., Macrococcus epidermidis sp. nov., and Macrococcus bohemicus sp. nov., Novel Macrococci From Human Clinical Material With Virulence Potential and Suspected Uptake of Foreign DNA by Natural Transformation.</title>
        <authorList>
            <person name="Maslanova I."/>
            <person name="Wertheimer Z."/>
            <person name="Sedlacek I."/>
            <person name="Svec P."/>
            <person name="Indrakova A."/>
            <person name="Kovarovic V."/>
            <person name="Schumann P."/>
            <person name="Sproer C."/>
            <person name="Kralova S."/>
            <person name="Sedo O."/>
            <person name="Kristofova L."/>
            <person name="Vrbovska V."/>
            <person name="Fuzik T."/>
            <person name="Petras P."/>
            <person name="Zdrahal Z."/>
            <person name="Ruzickova V."/>
            <person name="Doskar J."/>
            <person name="Pantucek R."/>
        </authorList>
    </citation>
    <scope>NUCLEOTIDE SEQUENCE [LARGE SCALE GENOMIC DNA]</scope>
    <source>
        <strain evidence="14 15">01/688</strain>
    </source>
</reference>
<comment type="caution">
    <text evidence="14">The sequence shown here is derived from an EMBL/GenBank/DDBJ whole genome shotgun (WGS) entry which is preliminary data.</text>
</comment>
<dbReference type="PANTHER" id="PTHR45453:SF1">
    <property type="entry name" value="PHOSPHATE REGULON SENSOR PROTEIN PHOR"/>
    <property type="match status" value="1"/>
</dbReference>
<dbReference type="GO" id="GO:0005524">
    <property type="term" value="F:ATP binding"/>
    <property type="evidence" value="ECO:0007669"/>
    <property type="project" value="UniProtKB-KW"/>
</dbReference>
<dbReference type="EC" id="2.7.13.3" evidence="3"/>
<feature type="transmembrane region" description="Helical" evidence="12">
    <location>
        <begin position="21"/>
        <end position="38"/>
    </location>
</feature>
<evidence type="ECO:0000313" key="14">
    <source>
        <dbReference type="EMBL" id="RAK43978.1"/>
    </source>
</evidence>
<dbReference type="SMART" id="SM00388">
    <property type="entry name" value="HisKA"/>
    <property type="match status" value="1"/>
</dbReference>
<dbReference type="InterPro" id="IPR003594">
    <property type="entry name" value="HATPase_dom"/>
</dbReference>
<dbReference type="CDD" id="cd00082">
    <property type="entry name" value="HisKA"/>
    <property type="match status" value="1"/>
</dbReference>
<keyword evidence="11 12" id="KW-0472">Membrane</keyword>
<evidence type="ECO:0000256" key="9">
    <source>
        <dbReference type="ARBA" id="ARBA00022840"/>
    </source>
</evidence>
<dbReference type="Gene3D" id="1.10.287.130">
    <property type="match status" value="1"/>
</dbReference>
<dbReference type="GO" id="GO:0016036">
    <property type="term" value="P:cellular response to phosphate starvation"/>
    <property type="evidence" value="ECO:0007669"/>
    <property type="project" value="TreeGrafter"/>
</dbReference>
<organism evidence="14 15">
    <name type="scientific">Macrococcus epidermidis</name>
    <dbReference type="NCBI Taxonomy" id="1902580"/>
    <lineage>
        <taxon>Bacteria</taxon>
        <taxon>Bacillati</taxon>
        <taxon>Bacillota</taxon>
        <taxon>Bacilli</taxon>
        <taxon>Bacillales</taxon>
        <taxon>Staphylococcaceae</taxon>
        <taxon>Macrococcus</taxon>
    </lineage>
</organism>
<dbReference type="CDD" id="cd00075">
    <property type="entry name" value="HATPase"/>
    <property type="match status" value="1"/>
</dbReference>
<gene>
    <name evidence="14" type="ORF">BHU61_10510</name>
</gene>
<keyword evidence="7" id="KW-0547">Nucleotide-binding</keyword>
<dbReference type="InterPro" id="IPR005467">
    <property type="entry name" value="His_kinase_dom"/>
</dbReference>
<keyword evidence="12" id="KW-0812">Transmembrane</keyword>
<keyword evidence="12" id="KW-1133">Transmembrane helix</keyword>
<accession>A0A327ZSJ1</accession>
<evidence type="ECO:0000256" key="7">
    <source>
        <dbReference type="ARBA" id="ARBA00022741"/>
    </source>
</evidence>
<keyword evidence="4" id="KW-1003">Cell membrane</keyword>
<feature type="transmembrane region" description="Helical" evidence="12">
    <location>
        <begin position="50"/>
        <end position="72"/>
    </location>
</feature>
<dbReference type="InterPro" id="IPR004358">
    <property type="entry name" value="Sig_transdc_His_kin-like_C"/>
</dbReference>
<evidence type="ECO:0000256" key="11">
    <source>
        <dbReference type="ARBA" id="ARBA00023136"/>
    </source>
</evidence>
<evidence type="ECO:0000256" key="2">
    <source>
        <dbReference type="ARBA" id="ARBA00004651"/>
    </source>
</evidence>
<dbReference type="Proteomes" id="UP000249808">
    <property type="component" value="Unassembled WGS sequence"/>
</dbReference>
<protein>
    <recommendedName>
        <fullName evidence="3">histidine kinase</fullName>
        <ecNumber evidence="3">2.7.13.3</ecNumber>
    </recommendedName>
</protein>
<keyword evidence="9" id="KW-0067">ATP-binding</keyword>
<keyword evidence="15" id="KW-1185">Reference proteome</keyword>
<feature type="domain" description="Histidine kinase" evidence="13">
    <location>
        <begin position="136"/>
        <end position="353"/>
    </location>
</feature>
<comment type="catalytic activity">
    <reaction evidence="1">
        <text>ATP + protein L-histidine = ADP + protein N-phospho-L-histidine.</text>
        <dbReference type="EC" id="2.7.13.3"/>
    </reaction>
</comment>
<keyword evidence="6" id="KW-0808">Transferase</keyword>
<dbReference type="GO" id="GO:0000155">
    <property type="term" value="F:phosphorelay sensor kinase activity"/>
    <property type="evidence" value="ECO:0007669"/>
    <property type="project" value="InterPro"/>
</dbReference>
<keyword evidence="10" id="KW-0902">Two-component regulatory system</keyword>
<dbReference type="InterPro" id="IPR050351">
    <property type="entry name" value="BphY/WalK/GraS-like"/>
</dbReference>
<proteinExistence type="predicted"/>
<sequence length="360" mass="41558">MIMLKRNKVAFKFIVHFITQQILLLTALFIPAIPFLIFNGEVPNNQNLAVAAFFMYVLYCIFYGYYIAVPIINIINNLNKLSEGNYIASNKKSNLFLSKYLYKEVYEDLENLATTLQQNELNKIKFEEERYNWASGIAHDIKTPLTYITGYSTMLLEEKYNWNQDEKKEFLQQIKLKSEHIEDLIGDLTIIFQIEQNKLMIVKKEEINLIDFLKVIIKEIAILNPEYIYEFNYLENEIICCIDKKLFQRAITNLIINAVTHNQKGTKIIIDASIHANYIELSIIDNGNGMNQQAVNRIFEQYYRGTDTSIPSGGTGLGLSIVKSIVTMHEGTVEVESKLGYGTKFKVSIPYENKYSKPKG</sequence>
<dbReference type="GO" id="GO:0004721">
    <property type="term" value="F:phosphoprotein phosphatase activity"/>
    <property type="evidence" value="ECO:0007669"/>
    <property type="project" value="TreeGrafter"/>
</dbReference>
<dbReference type="InterPro" id="IPR003661">
    <property type="entry name" value="HisK_dim/P_dom"/>
</dbReference>
<dbReference type="Gene3D" id="3.30.565.10">
    <property type="entry name" value="Histidine kinase-like ATPase, C-terminal domain"/>
    <property type="match status" value="1"/>
</dbReference>
<dbReference type="AlphaFoldDB" id="A0A327ZSJ1"/>
<evidence type="ECO:0000256" key="3">
    <source>
        <dbReference type="ARBA" id="ARBA00012438"/>
    </source>
</evidence>
<keyword evidence="8 14" id="KW-0418">Kinase</keyword>
<evidence type="ECO:0000256" key="6">
    <source>
        <dbReference type="ARBA" id="ARBA00022679"/>
    </source>
</evidence>
<dbReference type="FunFam" id="3.30.565.10:FF:000006">
    <property type="entry name" value="Sensor histidine kinase WalK"/>
    <property type="match status" value="1"/>
</dbReference>
<name>A0A327ZSJ1_9STAP</name>